<accession>A0A9Q1QPF8</accession>
<keyword evidence="4 6" id="KW-0698">rRNA processing</keyword>
<dbReference type="EMBL" id="JAKOGI010000022">
    <property type="protein sequence ID" value="KAJ8449309.1"/>
    <property type="molecule type" value="Genomic_DNA"/>
</dbReference>
<gene>
    <name evidence="8" type="ORF">Cgig2_002441</name>
</gene>
<keyword evidence="3 6" id="KW-0690">Ribosome biogenesis</keyword>
<name>A0A9Q1QPF8_9CARY</name>
<feature type="compositionally biased region" description="Basic and acidic residues" evidence="7">
    <location>
        <begin position="184"/>
        <end position="200"/>
    </location>
</feature>
<dbReference type="PANTHER" id="PTHR21738:SF0">
    <property type="entry name" value="RIBOSOMAL RNA PROCESSING PROTEIN 36 HOMOLOG"/>
    <property type="match status" value="1"/>
</dbReference>
<dbReference type="GO" id="GO:0005730">
    <property type="term" value="C:nucleolus"/>
    <property type="evidence" value="ECO:0007669"/>
    <property type="project" value="UniProtKB-SubCell"/>
</dbReference>
<proteinExistence type="inferred from homology"/>
<dbReference type="OrthoDB" id="448446at2759"/>
<evidence type="ECO:0000256" key="4">
    <source>
        <dbReference type="ARBA" id="ARBA00022552"/>
    </source>
</evidence>
<comment type="subcellular location">
    <subcellularLocation>
        <location evidence="1 6">Nucleus</location>
        <location evidence="1 6">Nucleolus</location>
    </subcellularLocation>
</comment>
<dbReference type="AlphaFoldDB" id="A0A9Q1QPF8"/>
<feature type="region of interest" description="Disordered" evidence="7">
    <location>
        <begin position="1"/>
        <end position="136"/>
    </location>
</feature>
<keyword evidence="9" id="KW-1185">Reference proteome</keyword>
<protein>
    <recommendedName>
        <fullName evidence="6">rRNA biogenesis protein RRP36</fullName>
    </recommendedName>
</protein>
<dbReference type="GO" id="GO:0030686">
    <property type="term" value="C:90S preribosome"/>
    <property type="evidence" value="ECO:0007669"/>
    <property type="project" value="TreeGrafter"/>
</dbReference>
<evidence type="ECO:0000256" key="3">
    <source>
        <dbReference type="ARBA" id="ARBA00022517"/>
    </source>
</evidence>
<dbReference type="GO" id="GO:0000462">
    <property type="term" value="P:maturation of SSU-rRNA from tricistronic rRNA transcript (SSU-rRNA, 5.8S rRNA, LSU-rRNA)"/>
    <property type="evidence" value="ECO:0007669"/>
    <property type="project" value="TreeGrafter"/>
</dbReference>
<dbReference type="PANTHER" id="PTHR21738">
    <property type="entry name" value="RIBOSOMAL RNA PROCESSING PROTEIN 36 HOMOLOG"/>
    <property type="match status" value="1"/>
</dbReference>
<evidence type="ECO:0000256" key="2">
    <source>
        <dbReference type="ARBA" id="ARBA00009418"/>
    </source>
</evidence>
<feature type="compositionally biased region" description="Acidic residues" evidence="7">
    <location>
        <begin position="22"/>
        <end position="40"/>
    </location>
</feature>
<sequence length="200" mass="23095">MKKHPGSATNASSSKIRFKDSEESDESSSGEEEVDIENELADIPFEELQRARSDGTLAVHQKSNSEKKSKRANKNRPVEMSSKKPVSRFREVVQVPKKEKQLKSDSAKHRDAQILADHKKKEREAAKQGKRPFYLKKSEIRKQRLVEKYNDLKLSQARAKPDGSAFQASGKLDSYLEKRRRRNAAKDHRFMPYRRPTNEE</sequence>
<comment type="function">
    <text evidence="6">Component of the 90S pre-ribosome involved in the maturation of rRNAs. Required for early cleavages of the pre-RNAs in the 40S ribosomal subunit maturation pathway.</text>
</comment>
<comment type="subunit">
    <text evidence="6">Associates with 90S and pre-40S pre-ribosomal particles.</text>
</comment>
<evidence type="ECO:0000256" key="7">
    <source>
        <dbReference type="SAM" id="MobiDB-lite"/>
    </source>
</evidence>
<comment type="caution">
    <text evidence="8">The sequence shown here is derived from an EMBL/GenBank/DDBJ whole genome shotgun (WGS) entry which is preliminary data.</text>
</comment>
<dbReference type="InterPro" id="IPR009292">
    <property type="entry name" value="RRP36"/>
</dbReference>
<feature type="region of interest" description="Disordered" evidence="7">
    <location>
        <begin position="158"/>
        <end position="200"/>
    </location>
</feature>
<evidence type="ECO:0000313" key="8">
    <source>
        <dbReference type="EMBL" id="KAJ8449309.1"/>
    </source>
</evidence>
<comment type="similarity">
    <text evidence="2 6">Belongs to the RRP36 family.</text>
</comment>
<dbReference type="Proteomes" id="UP001153076">
    <property type="component" value="Unassembled WGS sequence"/>
</dbReference>
<feature type="compositionally biased region" description="Basic and acidic residues" evidence="7">
    <location>
        <begin position="88"/>
        <end position="127"/>
    </location>
</feature>
<evidence type="ECO:0000256" key="1">
    <source>
        <dbReference type="ARBA" id="ARBA00004604"/>
    </source>
</evidence>
<dbReference type="Pfam" id="PF06102">
    <property type="entry name" value="RRP36"/>
    <property type="match status" value="1"/>
</dbReference>
<keyword evidence="5 6" id="KW-0539">Nucleus</keyword>
<organism evidence="8 9">
    <name type="scientific">Carnegiea gigantea</name>
    <dbReference type="NCBI Taxonomy" id="171969"/>
    <lineage>
        <taxon>Eukaryota</taxon>
        <taxon>Viridiplantae</taxon>
        <taxon>Streptophyta</taxon>
        <taxon>Embryophyta</taxon>
        <taxon>Tracheophyta</taxon>
        <taxon>Spermatophyta</taxon>
        <taxon>Magnoliopsida</taxon>
        <taxon>eudicotyledons</taxon>
        <taxon>Gunneridae</taxon>
        <taxon>Pentapetalae</taxon>
        <taxon>Caryophyllales</taxon>
        <taxon>Cactineae</taxon>
        <taxon>Cactaceae</taxon>
        <taxon>Cactoideae</taxon>
        <taxon>Echinocereeae</taxon>
        <taxon>Carnegiea</taxon>
    </lineage>
</organism>
<keyword evidence="6" id="KW-0687">Ribonucleoprotein</keyword>
<evidence type="ECO:0000313" key="9">
    <source>
        <dbReference type="Proteomes" id="UP001153076"/>
    </source>
</evidence>
<evidence type="ECO:0000256" key="6">
    <source>
        <dbReference type="RuleBase" id="RU368027"/>
    </source>
</evidence>
<reference evidence="8" key="1">
    <citation type="submission" date="2022-04" db="EMBL/GenBank/DDBJ databases">
        <title>Carnegiea gigantea Genome sequencing and assembly v2.</title>
        <authorList>
            <person name="Copetti D."/>
            <person name="Sanderson M.J."/>
            <person name="Burquez A."/>
            <person name="Wojciechowski M.F."/>
        </authorList>
    </citation>
    <scope>NUCLEOTIDE SEQUENCE</scope>
    <source>
        <strain evidence="8">SGP5-SGP5p</strain>
        <tissue evidence="8">Aerial part</tissue>
    </source>
</reference>
<evidence type="ECO:0000256" key="5">
    <source>
        <dbReference type="ARBA" id="ARBA00023242"/>
    </source>
</evidence>